<evidence type="ECO:0000256" key="6">
    <source>
        <dbReference type="ARBA" id="ARBA00023136"/>
    </source>
</evidence>
<dbReference type="EMBL" id="WCZY01000008">
    <property type="protein sequence ID" value="KAB6694263.1"/>
    <property type="molecule type" value="Genomic_DNA"/>
</dbReference>
<keyword evidence="3" id="KW-1003">Cell membrane</keyword>
<reference evidence="13" key="4">
    <citation type="submission" date="2023-10" db="EMBL/GenBank/DDBJ databases">
        <title>Genome of Potential pathogenic bacteria in Crohn's disease.</title>
        <authorList>
            <person name="Rodriguez-Palacios A."/>
        </authorList>
    </citation>
    <scope>NUCLEOTIDE SEQUENCE</scope>
    <source>
        <strain evidence="13">CavFT-hAR11</strain>
    </source>
</reference>
<feature type="transmembrane region" description="Helical" evidence="7">
    <location>
        <begin position="256"/>
        <end position="273"/>
    </location>
</feature>
<dbReference type="GO" id="GO:0005886">
    <property type="term" value="C:plasma membrane"/>
    <property type="evidence" value="ECO:0007669"/>
    <property type="project" value="UniProtKB-SubCell"/>
</dbReference>
<reference evidence="19 20" key="3">
    <citation type="journal article" date="2019" name="Nat. Med.">
        <title>A library of human gut bacterial isolates paired with longitudinal multiomics data enables mechanistic microbiome research.</title>
        <authorList>
            <person name="Poyet M."/>
            <person name="Groussin M."/>
            <person name="Gibbons S.M."/>
            <person name="Avila-Pacheco J."/>
            <person name="Jiang X."/>
            <person name="Kearney S.M."/>
            <person name="Perrotta A.R."/>
            <person name="Berdy B."/>
            <person name="Zhao S."/>
            <person name="Lieberman T.D."/>
            <person name="Swanson P.K."/>
            <person name="Smith M."/>
            <person name="Roesemann S."/>
            <person name="Alexander J.E."/>
            <person name="Rich S.A."/>
            <person name="Livny J."/>
            <person name="Vlamakis H."/>
            <person name="Clish C."/>
            <person name="Bullock K."/>
            <person name="Deik A."/>
            <person name="Scott J."/>
            <person name="Pierce K.A."/>
            <person name="Xavier R.J."/>
            <person name="Alm E.J."/>
        </authorList>
    </citation>
    <scope>NUCLEOTIDE SEQUENCE [LARGE SCALE GENOMIC DNA]</scope>
    <source>
        <strain evidence="12 19">BIOML-A82</strain>
        <strain evidence="11 20">BIOML-A85</strain>
        <strain evidence="10 21">BIOML-A93</strain>
    </source>
</reference>
<evidence type="ECO:0000313" key="10">
    <source>
        <dbReference type="EMBL" id="KAB6659312.1"/>
    </source>
</evidence>
<gene>
    <name evidence="15" type="ORF">DW193_01170</name>
    <name evidence="14" type="ORF">DXC16_17575</name>
    <name evidence="9" type="ORF">ERS852457_03026</name>
    <name evidence="12" type="ORF">GAY17_08485</name>
    <name evidence="10" type="ORF">GAZ76_11075</name>
    <name evidence="11" type="ORF">GAZ92_07935</name>
    <name evidence="13" type="ORF">RVH43_11725</name>
</gene>
<feature type="transmembrane region" description="Helical" evidence="7">
    <location>
        <begin position="108"/>
        <end position="128"/>
    </location>
</feature>
<keyword evidence="9" id="KW-0012">Acyltransferase</keyword>
<dbReference type="PANTHER" id="PTHR40074">
    <property type="entry name" value="O-ACETYLTRANSFERASE WECH"/>
    <property type="match status" value="1"/>
</dbReference>
<feature type="transmembrane region" description="Helical" evidence="7">
    <location>
        <begin position="314"/>
        <end position="347"/>
    </location>
</feature>
<dbReference type="Proteomes" id="UP000261003">
    <property type="component" value="Unassembled WGS sequence"/>
</dbReference>
<feature type="transmembrane region" description="Helical" evidence="7">
    <location>
        <begin position="162"/>
        <end position="181"/>
    </location>
</feature>
<dbReference type="EMBL" id="QRKA01000002">
    <property type="protein sequence ID" value="RHH82617.1"/>
    <property type="molecule type" value="Genomic_DNA"/>
</dbReference>
<dbReference type="Proteomes" id="UP000470777">
    <property type="component" value="Unassembled WGS sequence"/>
</dbReference>
<organism evidence="9 16">
    <name type="scientific">Phocaeicola vulgatus</name>
    <name type="common">Bacteroides vulgatus</name>
    <dbReference type="NCBI Taxonomy" id="821"/>
    <lineage>
        <taxon>Bacteria</taxon>
        <taxon>Pseudomonadati</taxon>
        <taxon>Bacteroidota</taxon>
        <taxon>Bacteroidia</taxon>
        <taxon>Bacteroidales</taxon>
        <taxon>Bacteroidaceae</taxon>
        <taxon>Phocaeicola</taxon>
    </lineage>
</organism>
<evidence type="ECO:0000313" key="13">
    <source>
        <dbReference type="EMBL" id="MDU0241265.1"/>
    </source>
</evidence>
<evidence type="ECO:0000256" key="7">
    <source>
        <dbReference type="SAM" id="Phobius"/>
    </source>
</evidence>
<dbReference type="RefSeq" id="WP_057250548.1">
    <property type="nucleotide sequence ID" value="NZ_CYZI01000022.1"/>
</dbReference>
<comment type="subcellular location">
    <subcellularLocation>
        <location evidence="1">Cell membrane</location>
        <topology evidence="1">Multi-pass membrane protein</topology>
    </subcellularLocation>
</comment>
<evidence type="ECO:0000256" key="3">
    <source>
        <dbReference type="ARBA" id="ARBA00022475"/>
    </source>
</evidence>
<dbReference type="InterPro" id="IPR002656">
    <property type="entry name" value="Acyl_transf_3_dom"/>
</dbReference>
<feature type="transmembrane region" description="Helical" evidence="7">
    <location>
        <begin position="28"/>
        <end position="46"/>
    </location>
</feature>
<proteinExistence type="inferred from homology"/>
<dbReference type="AlphaFoldDB" id="A0A174IS76"/>
<evidence type="ECO:0000313" key="18">
    <source>
        <dbReference type="Proteomes" id="UP000283713"/>
    </source>
</evidence>
<evidence type="ECO:0000256" key="4">
    <source>
        <dbReference type="ARBA" id="ARBA00022692"/>
    </source>
</evidence>
<keyword evidence="9" id="KW-0808">Transferase</keyword>
<dbReference type="EMBL" id="CYZI01000022">
    <property type="protein sequence ID" value="CUO90194.1"/>
    <property type="molecule type" value="Genomic_DNA"/>
</dbReference>
<dbReference type="Proteomes" id="UP000095333">
    <property type="component" value="Unassembled WGS sequence"/>
</dbReference>
<dbReference type="Proteomes" id="UP000283713">
    <property type="component" value="Unassembled WGS sequence"/>
</dbReference>
<dbReference type="PANTHER" id="PTHR40074:SF2">
    <property type="entry name" value="O-ACETYLTRANSFERASE WECH"/>
    <property type="match status" value="1"/>
</dbReference>
<evidence type="ECO:0000256" key="2">
    <source>
        <dbReference type="ARBA" id="ARBA00007400"/>
    </source>
</evidence>
<evidence type="ECO:0000259" key="8">
    <source>
        <dbReference type="Pfam" id="PF01757"/>
    </source>
</evidence>
<keyword evidence="6 7" id="KW-0472">Membrane</keyword>
<evidence type="ECO:0000313" key="17">
    <source>
        <dbReference type="Proteomes" id="UP000261003"/>
    </source>
</evidence>
<dbReference type="EMBL" id="QSTG01000036">
    <property type="protein sequence ID" value="RGM41106.1"/>
    <property type="molecule type" value="Genomic_DNA"/>
</dbReference>
<evidence type="ECO:0000313" key="20">
    <source>
        <dbReference type="Proteomes" id="UP000470777"/>
    </source>
</evidence>
<reference evidence="17 18" key="2">
    <citation type="submission" date="2018-08" db="EMBL/GenBank/DDBJ databases">
        <title>A genome reference for cultivated species of the human gut microbiota.</title>
        <authorList>
            <person name="Zou Y."/>
            <person name="Xue W."/>
            <person name="Luo G."/>
        </authorList>
    </citation>
    <scope>NUCLEOTIDE SEQUENCE [LARGE SCALE GENOMIC DNA]</scope>
    <source>
        <strain evidence="15 18">AM16-6</strain>
        <strain evidence="14 17">OM08-13BH</strain>
    </source>
</reference>
<dbReference type="EMBL" id="WDAG01000011">
    <property type="protein sequence ID" value="KAB6659312.1"/>
    <property type="molecule type" value="Genomic_DNA"/>
</dbReference>
<feature type="transmembrane region" description="Helical" evidence="7">
    <location>
        <begin position="66"/>
        <end position="87"/>
    </location>
</feature>
<evidence type="ECO:0000313" key="11">
    <source>
        <dbReference type="EMBL" id="KAB6694263.1"/>
    </source>
</evidence>
<evidence type="ECO:0000256" key="5">
    <source>
        <dbReference type="ARBA" id="ARBA00022989"/>
    </source>
</evidence>
<evidence type="ECO:0000313" key="16">
    <source>
        <dbReference type="Proteomes" id="UP000095333"/>
    </source>
</evidence>
<evidence type="ECO:0000313" key="9">
    <source>
        <dbReference type="EMBL" id="CUO90194.1"/>
    </source>
</evidence>
<comment type="similarity">
    <text evidence="2">Belongs to the acyltransferase 3 family.</text>
</comment>
<evidence type="ECO:0000313" key="21">
    <source>
        <dbReference type="Proteomes" id="UP000470952"/>
    </source>
</evidence>
<feature type="transmembrane region" description="Helical" evidence="7">
    <location>
        <begin position="285"/>
        <end position="302"/>
    </location>
</feature>
<dbReference type="EMBL" id="JAWDET010000006">
    <property type="protein sequence ID" value="MDU0241265.1"/>
    <property type="molecule type" value="Genomic_DNA"/>
</dbReference>
<dbReference type="EC" id="2.3.1.-" evidence="13"/>
<dbReference type="Proteomes" id="UP001181239">
    <property type="component" value="Unassembled WGS sequence"/>
</dbReference>
<dbReference type="EMBL" id="WCZV01000008">
    <property type="protein sequence ID" value="KAB6700586.1"/>
    <property type="molecule type" value="Genomic_DNA"/>
</dbReference>
<evidence type="ECO:0000313" key="19">
    <source>
        <dbReference type="Proteomes" id="UP000437380"/>
    </source>
</evidence>
<evidence type="ECO:0000313" key="14">
    <source>
        <dbReference type="EMBL" id="RGM41106.1"/>
    </source>
</evidence>
<evidence type="ECO:0000313" key="15">
    <source>
        <dbReference type="EMBL" id="RHH82617.1"/>
    </source>
</evidence>
<keyword evidence="5 7" id="KW-1133">Transmembrane helix</keyword>
<feature type="domain" description="Acyltransferase 3" evidence="8">
    <location>
        <begin position="33"/>
        <end position="345"/>
    </location>
</feature>
<reference evidence="9 16" key="1">
    <citation type="submission" date="2015-09" db="EMBL/GenBank/DDBJ databases">
        <authorList>
            <consortium name="Pathogen Informatics"/>
        </authorList>
    </citation>
    <scope>NUCLEOTIDE SEQUENCE [LARGE SCALE GENOMIC DNA]</scope>
    <source>
        <strain evidence="9 16">2789STDY5834842</strain>
    </source>
</reference>
<protein>
    <submittedName>
        <fullName evidence="9 10">Acyltransferase</fullName>
        <ecNumber evidence="13">2.3.1.-</ecNumber>
    </submittedName>
</protein>
<dbReference type="GO" id="GO:0016413">
    <property type="term" value="F:O-acetyltransferase activity"/>
    <property type="evidence" value="ECO:0007669"/>
    <property type="project" value="TreeGrafter"/>
</dbReference>
<feature type="transmembrane region" description="Helical" evidence="7">
    <location>
        <begin position="193"/>
        <end position="213"/>
    </location>
</feature>
<evidence type="ECO:0000256" key="1">
    <source>
        <dbReference type="ARBA" id="ARBA00004651"/>
    </source>
</evidence>
<dbReference type="Pfam" id="PF01757">
    <property type="entry name" value="Acyl_transf_3"/>
    <property type="match status" value="1"/>
</dbReference>
<accession>A0A174IS76</accession>
<dbReference type="Proteomes" id="UP000437380">
    <property type="component" value="Unassembled WGS sequence"/>
</dbReference>
<sequence length="362" mass="42549">MKNKQNEYKNRITDTNHITMTPFLSQKIKLLSLISIILVLYIHSGFHDYPNEIQGMPFNFKLQDFISGKIGRCAVPLFYAISGYLFFLNLNNKNILWAKIKKRIMTLVVPYIIAALFFPCFYIIVSLIPSTARFFNSESISTIFNLPVWNIFQSIFYDPLAFHLWFLRDLIIIVALSPFLYYIKNSSKKGEKILLIAIFLLNLCNIKYIPVYAMFWFLAGDIFLIKLENIKNIRYYIAFLLISTIELIYPSPRWSYFQIPIIALGVISIWNIYNRLVTNSFILKKHKWLYIACQFTFFIYLFHEPTLNIIRKLLIIILGHSSIGFAVNYLISPWIFTLLFIIIGFYFKKNLPKLYSICVGGR</sequence>
<evidence type="ECO:0000313" key="12">
    <source>
        <dbReference type="EMBL" id="KAB6700586.1"/>
    </source>
</evidence>
<dbReference type="Proteomes" id="UP000470952">
    <property type="component" value="Unassembled WGS sequence"/>
</dbReference>
<dbReference type="GO" id="GO:0009246">
    <property type="term" value="P:enterobacterial common antigen biosynthetic process"/>
    <property type="evidence" value="ECO:0007669"/>
    <property type="project" value="TreeGrafter"/>
</dbReference>
<name>A0A174IS76_PHOVU</name>
<keyword evidence="4 7" id="KW-0812">Transmembrane</keyword>